<dbReference type="EMBL" id="ML977363">
    <property type="protein sequence ID" value="KAF2106345.1"/>
    <property type="molecule type" value="Genomic_DNA"/>
</dbReference>
<sequence>MCDCVTAGLGAAKQLLQNDCVPLDILLETSDQVNVHWQRILSCANCRSNDQVPPTLIQIAIRLLGFYEAALRRYSAQSFFELQRITLASFPNSRSISSPTQQNNMSTELRVSASNSVSTRNEMMLGKLAINEEESQMLVQLLLSDYLVVLHDLLDQVASLPDQAAQQWQRNRLMSSNPALCQIMDRVASLTGQLSFNTKKRKRDLGSTILVR</sequence>
<protein>
    <submittedName>
        <fullName evidence="1">Uncharacterized protein</fullName>
    </submittedName>
</protein>
<evidence type="ECO:0000313" key="2">
    <source>
        <dbReference type="Proteomes" id="UP000799770"/>
    </source>
</evidence>
<evidence type="ECO:0000313" key="1">
    <source>
        <dbReference type="EMBL" id="KAF2106345.1"/>
    </source>
</evidence>
<name>A0A6A5YH28_9PLEO</name>
<proteinExistence type="predicted"/>
<gene>
    <name evidence="1" type="ORF">BDV96DRAFT_332785</name>
</gene>
<keyword evidence="2" id="KW-1185">Reference proteome</keyword>
<dbReference type="AlphaFoldDB" id="A0A6A5YH28"/>
<dbReference type="Proteomes" id="UP000799770">
    <property type="component" value="Unassembled WGS sequence"/>
</dbReference>
<accession>A0A6A5YH28</accession>
<organism evidence="1 2">
    <name type="scientific">Lophiotrema nucula</name>
    <dbReference type="NCBI Taxonomy" id="690887"/>
    <lineage>
        <taxon>Eukaryota</taxon>
        <taxon>Fungi</taxon>
        <taxon>Dikarya</taxon>
        <taxon>Ascomycota</taxon>
        <taxon>Pezizomycotina</taxon>
        <taxon>Dothideomycetes</taxon>
        <taxon>Pleosporomycetidae</taxon>
        <taxon>Pleosporales</taxon>
        <taxon>Lophiotremataceae</taxon>
        <taxon>Lophiotrema</taxon>
    </lineage>
</organism>
<reference evidence="1" key="1">
    <citation type="journal article" date="2020" name="Stud. Mycol.">
        <title>101 Dothideomycetes genomes: a test case for predicting lifestyles and emergence of pathogens.</title>
        <authorList>
            <person name="Haridas S."/>
            <person name="Albert R."/>
            <person name="Binder M."/>
            <person name="Bloem J."/>
            <person name="Labutti K."/>
            <person name="Salamov A."/>
            <person name="Andreopoulos B."/>
            <person name="Baker S."/>
            <person name="Barry K."/>
            <person name="Bills G."/>
            <person name="Bluhm B."/>
            <person name="Cannon C."/>
            <person name="Castanera R."/>
            <person name="Culley D."/>
            <person name="Daum C."/>
            <person name="Ezra D."/>
            <person name="Gonzalez J."/>
            <person name="Henrissat B."/>
            <person name="Kuo A."/>
            <person name="Liang C."/>
            <person name="Lipzen A."/>
            <person name="Lutzoni F."/>
            <person name="Magnuson J."/>
            <person name="Mondo S."/>
            <person name="Nolan M."/>
            <person name="Ohm R."/>
            <person name="Pangilinan J."/>
            <person name="Park H.-J."/>
            <person name="Ramirez L."/>
            <person name="Alfaro M."/>
            <person name="Sun H."/>
            <person name="Tritt A."/>
            <person name="Yoshinaga Y."/>
            <person name="Zwiers L.-H."/>
            <person name="Turgeon B."/>
            <person name="Goodwin S."/>
            <person name="Spatafora J."/>
            <person name="Crous P."/>
            <person name="Grigoriev I."/>
        </authorList>
    </citation>
    <scope>NUCLEOTIDE SEQUENCE</scope>
    <source>
        <strain evidence="1">CBS 627.86</strain>
    </source>
</reference>
<dbReference type="OrthoDB" id="5149446at2759"/>